<keyword evidence="6" id="KW-0408">Iron</keyword>
<dbReference type="InterPro" id="IPR044862">
    <property type="entry name" value="Pro_4_hyd_alph_FE2OG_OXY"/>
</dbReference>
<evidence type="ECO:0000256" key="1">
    <source>
        <dbReference type="ARBA" id="ARBA00001961"/>
    </source>
</evidence>
<gene>
    <name evidence="9" type="ORF">SEMRO_1424_G271420.1</name>
</gene>
<dbReference type="Gene3D" id="2.60.120.620">
    <property type="entry name" value="q2cbj1_9rhob like domain"/>
    <property type="match status" value="1"/>
</dbReference>
<evidence type="ECO:0000256" key="7">
    <source>
        <dbReference type="SAM" id="Phobius"/>
    </source>
</evidence>
<dbReference type="OrthoDB" id="5952526at2759"/>
<evidence type="ECO:0000313" key="10">
    <source>
        <dbReference type="Proteomes" id="UP001153069"/>
    </source>
</evidence>
<feature type="transmembrane region" description="Helical" evidence="7">
    <location>
        <begin position="20"/>
        <end position="37"/>
    </location>
</feature>
<dbReference type="InterPro" id="IPR051559">
    <property type="entry name" value="HIF_prolyl_hydroxylases"/>
</dbReference>
<evidence type="ECO:0000256" key="3">
    <source>
        <dbReference type="ARBA" id="ARBA00022896"/>
    </source>
</evidence>
<keyword evidence="7" id="KW-1133">Transmembrane helix</keyword>
<dbReference type="GO" id="GO:0031543">
    <property type="term" value="F:peptidyl-proline dioxygenase activity"/>
    <property type="evidence" value="ECO:0007669"/>
    <property type="project" value="TreeGrafter"/>
</dbReference>
<protein>
    <submittedName>
        <fullName evidence="9">2OG-Fe(II) oxygenase</fullName>
    </submittedName>
</protein>
<dbReference type="PROSITE" id="PS51471">
    <property type="entry name" value="FE2OG_OXY"/>
    <property type="match status" value="1"/>
</dbReference>
<keyword evidence="7" id="KW-0812">Transmembrane</keyword>
<dbReference type="GO" id="GO:0008198">
    <property type="term" value="F:ferrous iron binding"/>
    <property type="evidence" value="ECO:0007669"/>
    <property type="project" value="TreeGrafter"/>
</dbReference>
<dbReference type="Proteomes" id="UP001153069">
    <property type="component" value="Unassembled WGS sequence"/>
</dbReference>
<keyword evidence="5" id="KW-0560">Oxidoreductase</keyword>
<organism evidence="9 10">
    <name type="scientific">Seminavis robusta</name>
    <dbReference type="NCBI Taxonomy" id="568900"/>
    <lineage>
        <taxon>Eukaryota</taxon>
        <taxon>Sar</taxon>
        <taxon>Stramenopiles</taxon>
        <taxon>Ochrophyta</taxon>
        <taxon>Bacillariophyta</taxon>
        <taxon>Bacillariophyceae</taxon>
        <taxon>Bacillariophycidae</taxon>
        <taxon>Naviculales</taxon>
        <taxon>Naviculaceae</taxon>
        <taxon>Seminavis</taxon>
    </lineage>
</organism>
<dbReference type="AlphaFoldDB" id="A0A9N8HSS8"/>
<keyword evidence="10" id="KW-1185">Reference proteome</keyword>
<dbReference type="Pfam" id="PF13640">
    <property type="entry name" value="2OG-FeII_Oxy_3"/>
    <property type="match status" value="1"/>
</dbReference>
<keyword evidence="3" id="KW-0847">Vitamin C</keyword>
<keyword evidence="2" id="KW-0479">Metal-binding</keyword>
<evidence type="ECO:0000256" key="6">
    <source>
        <dbReference type="ARBA" id="ARBA00023004"/>
    </source>
</evidence>
<proteinExistence type="predicted"/>
<name>A0A9N8HSS8_9STRA</name>
<reference evidence="9" key="1">
    <citation type="submission" date="2020-06" db="EMBL/GenBank/DDBJ databases">
        <authorList>
            <consortium name="Plant Systems Biology data submission"/>
        </authorList>
    </citation>
    <scope>NUCLEOTIDE SEQUENCE</scope>
    <source>
        <strain evidence="9">D6</strain>
    </source>
</reference>
<dbReference type="InterPro" id="IPR006620">
    <property type="entry name" value="Pro_4_hyd_alph"/>
</dbReference>
<accession>A0A9N8HSS8</accession>
<keyword evidence="4" id="KW-0223">Dioxygenase</keyword>
<keyword evidence="7" id="KW-0472">Membrane</keyword>
<dbReference type="EMBL" id="CAICTM010001422">
    <property type="protein sequence ID" value="CAB9523495.1"/>
    <property type="molecule type" value="Genomic_DNA"/>
</dbReference>
<evidence type="ECO:0000256" key="5">
    <source>
        <dbReference type="ARBA" id="ARBA00023002"/>
    </source>
</evidence>
<feature type="domain" description="Fe2OG dioxygenase" evidence="8">
    <location>
        <begin position="185"/>
        <end position="320"/>
    </location>
</feature>
<evidence type="ECO:0000313" key="9">
    <source>
        <dbReference type="EMBL" id="CAB9523495.1"/>
    </source>
</evidence>
<comment type="caution">
    <text evidence="9">The sequence shown here is derived from an EMBL/GenBank/DDBJ whole genome shotgun (WGS) entry which is preliminary data.</text>
</comment>
<dbReference type="GO" id="GO:0031418">
    <property type="term" value="F:L-ascorbic acid binding"/>
    <property type="evidence" value="ECO:0007669"/>
    <property type="project" value="UniProtKB-KW"/>
</dbReference>
<evidence type="ECO:0000256" key="4">
    <source>
        <dbReference type="ARBA" id="ARBA00022964"/>
    </source>
</evidence>
<comment type="cofactor">
    <cofactor evidence="1">
        <name>L-ascorbate</name>
        <dbReference type="ChEBI" id="CHEBI:38290"/>
    </cofactor>
</comment>
<dbReference type="PANTHER" id="PTHR12907:SF26">
    <property type="entry name" value="HIF PROLYL HYDROXYLASE, ISOFORM C"/>
    <property type="match status" value="1"/>
</dbReference>
<sequence>MTLFSSASSSFTRRSVSLDTVGVVVTLSGCVGLLVNADRRGRAPLRGAVPARDGTAAHRTFTAQQSRELERKGFLIVDNFLTPQQVADARHAIQLLDDKRQFRASPDYDVPDHHHDDNDTIIYDEISTEPRTRDRALINRTGVLDRIVRHSFSEFATSLVHSDFQGFPTRNGKGKDAYRTSILYMPAQMQVNICGGTTEEEDTAKAVAITKASTYNFYHKHLDSAGATHLGELGLIGWLRSQHLRERYLTCIVYLNPDWKEGDGGCLRMYDSPDQQKQDDSYLDIQPLSGRMVIFSSSAQVHAVLATKAQRYACAVWLALKDK</sequence>
<dbReference type="SMART" id="SM00702">
    <property type="entry name" value="P4Hc"/>
    <property type="match status" value="1"/>
</dbReference>
<evidence type="ECO:0000259" key="8">
    <source>
        <dbReference type="PROSITE" id="PS51471"/>
    </source>
</evidence>
<dbReference type="GO" id="GO:0071456">
    <property type="term" value="P:cellular response to hypoxia"/>
    <property type="evidence" value="ECO:0007669"/>
    <property type="project" value="TreeGrafter"/>
</dbReference>
<evidence type="ECO:0000256" key="2">
    <source>
        <dbReference type="ARBA" id="ARBA00022723"/>
    </source>
</evidence>
<dbReference type="InterPro" id="IPR005123">
    <property type="entry name" value="Oxoglu/Fe-dep_dioxygenase_dom"/>
</dbReference>
<dbReference type="PANTHER" id="PTHR12907">
    <property type="entry name" value="EGL NINE HOMOLOG-RELATED"/>
    <property type="match status" value="1"/>
</dbReference>